<evidence type="ECO:0000256" key="4">
    <source>
        <dbReference type="ARBA" id="ARBA00022723"/>
    </source>
</evidence>
<evidence type="ECO:0000256" key="6">
    <source>
        <dbReference type="ARBA" id="ARBA00022833"/>
    </source>
</evidence>
<dbReference type="InterPro" id="IPR016193">
    <property type="entry name" value="Cytidine_deaminase-like"/>
</dbReference>
<proteinExistence type="inferred from homology"/>
<dbReference type="FunFam" id="3.40.140.10:FF:000005">
    <property type="entry name" value="tRNA-specific adenosine deaminase"/>
    <property type="match status" value="1"/>
</dbReference>
<dbReference type="CDD" id="cd01285">
    <property type="entry name" value="nucleoside_deaminase"/>
    <property type="match status" value="1"/>
</dbReference>
<dbReference type="EC" id="3.5.4.33" evidence="8"/>
<feature type="binding site" evidence="8">
    <location>
        <position position="102"/>
    </location>
    <ligand>
        <name>Zn(2+)</name>
        <dbReference type="ChEBI" id="CHEBI:29105"/>
        <note>catalytic</note>
    </ligand>
</feature>
<dbReference type="InterPro" id="IPR016192">
    <property type="entry name" value="APOBEC/CMP_deaminase_Zn-bd"/>
</dbReference>
<dbReference type="KEGG" id="cox:E0W60_19375"/>
<gene>
    <name evidence="8 11" type="primary">tadA</name>
    <name evidence="11" type="ORF">E0W60_19375</name>
</gene>
<dbReference type="PROSITE" id="PS00903">
    <property type="entry name" value="CYT_DCMP_DEAMINASES_1"/>
    <property type="match status" value="1"/>
</dbReference>
<dbReference type="Proteomes" id="UP000295294">
    <property type="component" value="Chromosome 2"/>
</dbReference>
<comment type="function">
    <text evidence="8">Catalyzes the deamination of adenosine to inosine at the wobble position 34 of tRNA(Arg2).</text>
</comment>
<dbReference type="PANTHER" id="PTHR11079:SF202">
    <property type="entry name" value="TRNA-SPECIFIC ADENOSINE DEAMINASE"/>
    <property type="match status" value="1"/>
</dbReference>
<evidence type="ECO:0000259" key="10">
    <source>
        <dbReference type="PROSITE" id="PS51747"/>
    </source>
</evidence>
<feature type="region of interest" description="Disordered" evidence="9">
    <location>
        <begin position="191"/>
        <end position="211"/>
    </location>
</feature>
<keyword evidence="5 8" id="KW-0378">Hydrolase</keyword>
<dbReference type="Pfam" id="PF00383">
    <property type="entry name" value="dCMP_cyt_deam_1"/>
    <property type="match status" value="1"/>
</dbReference>
<feature type="binding site" evidence="8">
    <location>
        <position position="99"/>
    </location>
    <ligand>
        <name>Zn(2+)</name>
        <dbReference type="ChEBI" id="CHEBI:29105"/>
        <note>catalytic</note>
    </ligand>
</feature>
<dbReference type="InterPro" id="IPR002125">
    <property type="entry name" value="CMP_dCMP_dom"/>
</dbReference>
<evidence type="ECO:0000256" key="7">
    <source>
        <dbReference type="ARBA" id="ARBA00048045"/>
    </source>
</evidence>
<dbReference type="AlphaFoldDB" id="A0A4V1BZD2"/>
<dbReference type="GO" id="GO:0002100">
    <property type="term" value="P:tRNA wobble adenosine to inosine editing"/>
    <property type="evidence" value="ECO:0007669"/>
    <property type="project" value="UniProtKB-UniRule"/>
</dbReference>
<evidence type="ECO:0000256" key="8">
    <source>
        <dbReference type="HAMAP-Rule" id="MF_00972"/>
    </source>
</evidence>
<comment type="similarity">
    <text evidence="1">Belongs to the cytidine and deoxycytidylate deaminase family. ADAT2 subfamily.</text>
</comment>
<protein>
    <recommendedName>
        <fullName evidence="8">tRNA-specific adenosine deaminase</fullName>
        <ecNumber evidence="8">3.5.4.33</ecNumber>
    </recommendedName>
</protein>
<feature type="active site" description="Proton donor" evidence="8">
    <location>
        <position position="71"/>
    </location>
</feature>
<evidence type="ECO:0000256" key="2">
    <source>
        <dbReference type="ARBA" id="ARBA00011738"/>
    </source>
</evidence>
<evidence type="ECO:0000256" key="3">
    <source>
        <dbReference type="ARBA" id="ARBA00022694"/>
    </source>
</evidence>
<keyword evidence="3 8" id="KW-0819">tRNA processing</keyword>
<dbReference type="GO" id="GO:0008270">
    <property type="term" value="F:zinc ion binding"/>
    <property type="evidence" value="ECO:0007669"/>
    <property type="project" value="UniProtKB-UniRule"/>
</dbReference>
<evidence type="ECO:0000256" key="1">
    <source>
        <dbReference type="ARBA" id="ARBA00010669"/>
    </source>
</evidence>
<dbReference type="NCBIfam" id="NF008113">
    <property type="entry name" value="PRK10860.1"/>
    <property type="match status" value="1"/>
</dbReference>
<comment type="cofactor">
    <cofactor evidence="8">
        <name>Zn(2+)</name>
        <dbReference type="ChEBI" id="CHEBI:29105"/>
    </cofactor>
    <text evidence="8">Binds 1 zinc ion per subunit.</text>
</comment>
<keyword evidence="6 8" id="KW-0862">Zinc</keyword>
<dbReference type="HAMAP" id="MF_00972">
    <property type="entry name" value="tRNA_aden_deaminase"/>
    <property type="match status" value="1"/>
</dbReference>
<dbReference type="PROSITE" id="PS51747">
    <property type="entry name" value="CYT_DCMP_DEAMINASES_2"/>
    <property type="match status" value="1"/>
</dbReference>
<evidence type="ECO:0000256" key="5">
    <source>
        <dbReference type="ARBA" id="ARBA00022801"/>
    </source>
</evidence>
<evidence type="ECO:0000313" key="12">
    <source>
        <dbReference type="Proteomes" id="UP000295294"/>
    </source>
</evidence>
<reference evidence="11 12" key="1">
    <citation type="submission" date="2019-03" db="EMBL/GenBank/DDBJ databases">
        <title>Efficiently degradation of phenoxyalkanoic acid herbicides by Cupriavidus oxalaticus strain X32.</title>
        <authorList>
            <person name="Sheng X."/>
        </authorList>
    </citation>
    <scope>NUCLEOTIDE SEQUENCE [LARGE SCALE GENOMIC DNA]</scope>
    <source>
        <strain evidence="11 12">X32</strain>
    </source>
</reference>
<feature type="compositionally biased region" description="Polar residues" evidence="9">
    <location>
        <begin position="201"/>
        <end position="211"/>
    </location>
</feature>
<organism evidence="11 12">
    <name type="scientific">Cupriavidus oxalaticus</name>
    <dbReference type="NCBI Taxonomy" id="96344"/>
    <lineage>
        <taxon>Bacteria</taxon>
        <taxon>Pseudomonadati</taxon>
        <taxon>Pseudomonadota</taxon>
        <taxon>Betaproteobacteria</taxon>
        <taxon>Burkholderiales</taxon>
        <taxon>Burkholderiaceae</taxon>
        <taxon>Cupriavidus</taxon>
    </lineage>
</organism>
<sequence>MPLRAPRALPDDPAEAAARDARYMRAALEEARLAEAAGEVPVGAVVVWNDTIIARGHNLPIRSVDPSAHAEMQALRAAAQVIGNYRMPECELYVTLEPCAMCSGAILHARLRHVVFGATDPKTGAAGSVLNLFEHAQLNHQTTITGGVLADTCGQMLKDFFGARRRAQRAARGVAGGVGADVEAGSEAGTDAACACPTRPEPNTQNKANDA</sequence>
<name>A0A4V1BZD2_9BURK</name>
<accession>A0A4V1BZD2</accession>
<feature type="domain" description="CMP/dCMP-type deaminase" evidence="10">
    <location>
        <begin position="18"/>
        <end position="130"/>
    </location>
</feature>
<evidence type="ECO:0000313" key="11">
    <source>
        <dbReference type="EMBL" id="QBY54912.1"/>
    </source>
</evidence>
<dbReference type="PANTHER" id="PTHR11079">
    <property type="entry name" value="CYTOSINE DEAMINASE FAMILY MEMBER"/>
    <property type="match status" value="1"/>
</dbReference>
<comment type="subunit">
    <text evidence="2 8">Homodimer.</text>
</comment>
<evidence type="ECO:0000256" key="9">
    <source>
        <dbReference type="SAM" id="MobiDB-lite"/>
    </source>
</evidence>
<dbReference type="OrthoDB" id="9802676at2"/>
<keyword evidence="4 8" id="KW-0479">Metal-binding</keyword>
<dbReference type="GO" id="GO:0052717">
    <property type="term" value="F:tRNA-specific adenosine-34 deaminase activity"/>
    <property type="evidence" value="ECO:0007669"/>
    <property type="project" value="UniProtKB-UniRule"/>
</dbReference>
<dbReference type="Gene3D" id="3.40.140.10">
    <property type="entry name" value="Cytidine Deaminase, domain 2"/>
    <property type="match status" value="1"/>
</dbReference>
<dbReference type="STRING" id="1349762.GCA_001592245_01294"/>
<feature type="binding site" evidence="8">
    <location>
        <position position="69"/>
    </location>
    <ligand>
        <name>Zn(2+)</name>
        <dbReference type="ChEBI" id="CHEBI:29105"/>
        <note>catalytic</note>
    </ligand>
</feature>
<comment type="catalytic activity">
    <reaction evidence="7 8">
        <text>adenosine(34) in tRNA + H2O + H(+) = inosine(34) in tRNA + NH4(+)</text>
        <dbReference type="Rhea" id="RHEA:43168"/>
        <dbReference type="Rhea" id="RHEA-COMP:10373"/>
        <dbReference type="Rhea" id="RHEA-COMP:10374"/>
        <dbReference type="ChEBI" id="CHEBI:15377"/>
        <dbReference type="ChEBI" id="CHEBI:15378"/>
        <dbReference type="ChEBI" id="CHEBI:28938"/>
        <dbReference type="ChEBI" id="CHEBI:74411"/>
        <dbReference type="ChEBI" id="CHEBI:82852"/>
        <dbReference type="EC" id="3.5.4.33"/>
    </reaction>
</comment>
<dbReference type="EMBL" id="CP038635">
    <property type="protein sequence ID" value="QBY54912.1"/>
    <property type="molecule type" value="Genomic_DNA"/>
</dbReference>
<dbReference type="SUPFAM" id="SSF53927">
    <property type="entry name" value="Cytidine deaminase-like"/>
    <property type="match status" value="1"/>
</dbReference>
<dbReference type="InterPro" id="IPR028883">
    <property type="entry name" value="tRNA_aden_deaminase"/>
</dbReference>